<evidence type="ECO:0000313" key="2">
    <source>
        <dbReference type="EMBL" id="OGE99361.1"/>
    </source>
</evidence>
<dbReference type="AlphaFoldDB" id="A0A1F5QAY9"/>
<dbReference type="EMBL" id="MFFF01000021">
    <property type="protein sequence ID" value="OGE99361.1"/>
    <property type="molecule type" value="Genomic_DNA"/>
</dbReference>
<gene>
    <name evidence="2" type="ORF">A3J05_00410</name>
</gene>
<accession>A0A1F5QAY9</accession>
<reference evidence="2 3" key="1">
    <citation type="journal article" date="2016" name="Nat. Commun.">
        <title>Thousands of microbial genomes shed light on interconnected biogeochemical processes in an aquifer system.</title>
        <authorList>
            <person name="Anantharaman K."/>
            <person name="Brown C.T."/>
            <person name="Hug L.A."/>
            <person name="Sharon I."/>
            <person name="Castelle C.J."/>
            <person name="Probst A.J."/>
            <person name="Thomas B.C."/>
            <person name="Singh A."/>
            <person name="Wilkins M.J."/>
            <person name="Karaoz U."/>
            <person name="Brodie E.L."/>
            <person name="Williams K.H."/>
            <person name="Hubbard S.S."/>
            <person name="Banfield J.F."/>
        </authorList>
    </citation>
    <scope>NUCLEOTIDE SEQUENCE [LARGE SCALE GENOMIC DNA]</scope>
</reference>
<proteinExistence type="predicted"/>
<evidence type="ECO:0000256" key="1">
    <source>
        <dbReference type="SAM" id="MobiDB-lite"/>
    </source>
</evidence>
<protein>
    <submittedName>
        <fullName evidence="2">Uncharacterized protein</fullName>
    </submittedName>
</protein>
<feature type="compositionally biased region" description="Low complexity" evidence="1">
    <location>
        <begin position="42"/>
        <end position="58"/>
    </location>
</feature>
<evidence type="ECO:0000313" key="3">
    <source>
        <dbReference type="Proteomes" id="UP000177235"/>
    </source>
</evidence>
<feature type="region of interest" description="Disordered" evidence="1">
    <location>
        <begin position="30"/>
        <end position="78"/>
    </location>
</feature>
<feature type="compositionally biased region" description="Pro residues" evidence="1">
    <location>
        <begin position="59"/>
        <end position="71"/>
    </location>
</feature>
<sequence length="78" mass="8508">MDSKVKILITAVLLILLPVASWFIWRAVREKSQQANPPSPSPQQAVVPQTTPEQIFPASPTPAAEPSPIPPRTGRDKN</sequence>
<comment type="caution">
    <text evidence="2">The sequence shown here is derived from an EMBL/GenBank/DDBJ whole genome shotgun (WGS) entry which is preliminary data.</text>
</comment>
<organism evidence="2 3">
    <name type="scientific">Candidatus Doudnabacteria bacterium RIFCSPLOWO2_02_FULL_48_13</name>
    <dbReference type="NCBI Taxonomy" id="1817845"/>
    <lineage>
        <taxon>Bacteria</taxon>
        <taxon>Candidatus Doudnaibacteriota</taxon>
    </lineage>
</organism>
<name>A0A1F5QAY9_9BACT</name>
<dbReference type="Proteomes" id="UP000177235">
    <property type="component" value="Unassembled WGS sequence"/>
</dbReference>